<evidence type="ECO:0000313" key="2">
    <source>
        <dbReference type="Proteomes" id="UP000003107"/>
    </source>
</evidence>
<keyword evidence="2" id="KW-1185">Reference proteome</keyword>
<dbReference type="EMBL" id="ACVQ01000006">
    <property type="protein sequence ID" value="EET80552.1"/>
    <property type="molecule type" value="Genomic_DNA"/>
</dbReference>
<dbReference type="AlphaFoldDB" id="C6RDJ1"/>
<gene>
    <name evidence="1" type="ORF">CAMSH0001_0022</name>
</gene>
<sequence>MRLEVLRRRAYLILFKTQILKYLLPSSKAAIFGLAASFKF</sequence>
<accession>C6RDJ1</accession>
<evidence type="ECO:0000313" key="1">
    <source>
        <dbReference type="EMBL" id="EET80552.1"/>
    </source>
</evidence>
<comment type="caution">
    <text evidence="1">The sequence shown here is derived from an EMBL/GenBank/DDBJ whole genome shotgun (WGS) entry which is preliminary data.</text>
</comment>
<name>C6RDJ1_9BACT</name>
<dbReference type="Proteomes" id="UP000003107">
    <property type="component" value="Unassembled WGS sequence"/>
</dbReference>
<protein>
    <submittedName>
        <fullName evidence="1">Uncharacterized protein</fullName>
    </submittedName>
</protein>
<proteinExistence type="predicted"/>
<reference evidence="1 2" key="1">
    <citation type="submission" date="2009-07" db="EMBL/GenBank/DDBJ databases">
        <authorList>
            <person name="Madupu R."/>
            <person name="Sebastian Y."/>
            <person name="Durkin A.S."/>
            <person name="Torralba M."/>
            <person name="Methe B."/>
            <person name="Sutton G.G."/>
            <person name="Strausberg R.L."/>
            <person name="Nelson K.E."/>
        </authorList>
    </citation>
    <scope>NUCLEOTIDE SEQUENCE [LARGE SCALE GENOMIC DNA]</scope>
    <source>
        <strain evidence="1 2">RM3277</strain>
    </source>
</reference>
<organism evidence="1 2">
    <name type="scientific">Campylobacter showae RM3277</name>
    <dbReference type="NCBI Taxonomy" id="553219"/>
    <lineage>
        <taxon>Bacteria</taxon>
        <taxon>Pseudomonadati</taxon>
        <taxon>Campylobacterota</taxon>
        <taxon>Epsilonproteobacteria</taxon>
        <taxon>Campylobacterales</taxon>
        <taxon>Campylobacteraceae</taxon>
        <taxon>Campylobacter</taxon>
    </lineage>
</organism>